<dbReference type="SUPFAM" id="SSF103481">
    <property type="entry name" value="Multidrug resistance efflux transporter EmrE"/>
    <property type="match status" value="1"/>
</dbReference>
<comment type="caution">
    <text evidence="6">The sequence shown here is derived from an EMBL/GenBank/DDBJ whole genome shotgun (WGS) entry which is preliminary data.</text>
</comment>
<dbReference type="AlphaFoldDB" id="A0A2H6LQI8"/>
<comment type="similarity">
    <text evidence="5">Belongs to the UPF0060 family.</text>
</comment>
<keyword evidence="4 5" id="KW-0472">Membrane</keyword>
<keyword evidence="7" id="KW-1185">Reference proteome</keyword>
<organism evidence="6 7">
    <name type="scientific">Nostoc cycadae WK-1</name>
    <dbReference type="NCBI Taxonomy" id="1861711"/>
    <lineage>
        <taxon>Bacteria</taxon>
        <taxon>Bacillati</taxon>
        <taxon>Cyanobacteriota</taxon>
        <taxon>Cyanophyceae</taxon>
        <taxon>Nostocales</taxon>
        <taxon>Nostocaceae</taxon>
        <taxon>Nostoc</taxon>
    </lineage>
</organism>
<dbReference type="PANTHER" id="PTHR36116">
    <property type="entry name" value="UPF0060 MEMBRANE PROTEIN YNFA"/>
    <property type="match status" value="1"/>
</dbReference>
<evidence type="ECO:0000256" key="5">
    <source>
        <dbReference type="HAMAP-Rule" id="MF_00010"/>
    </source>
</evidence>
<feature type="transmembrane region" description="Helical" evidence="5">
    <location>
        <begin position="14"/>
        <end position="35"/>
    </location>
</feature>
<feature type="transmembrane region" description="Helical" evidence="5">
    <location>
        <begin position="97"/>
        <end position="114"/>
    </location>
</feature>
<name>A0A2H6LQI8_9NOSO</name>
<dbReference type="EMBL" id="BDGE01000106">
    <property type="protein sequence ID" value="GBE95479.1"/>
    <property type="molecule type" value="Genomic_DNA"/>
</dbReference>
<proteinExistence type="inferred from homology"/>
<dbReference type="GO" id="GO:0005886">
    <property type="term" value="C:plasma membrane"/>
    <property type="evidence" value="ECO:0007669"/>
    <property type="project" value="UniProtKB-SubCell"/>
</dbReference>
<accession>A0A2H6LQI8</accession>
<reference evidence="7" key="1">
    <citation type="journal article" date="2018" name="Genome Announc.">
        <title>Draft Genome Sequence of the Nitrogen-Fixing and Hormogonia-Inducing Cyanobacterium Nostoc cycadae Strain WK-1, Isolated from the Coralloid Roots of Cycas revoluta.</title>
        <authorList>
            <person name="Kanesaki Y."/>
            <person name="Hirose M."/>
            <person name="Hirose Y."/>
            <person name="Fujisawa T."/>
            <person name="Nakamura Y."/>
            <person name="Watanabe S."/>
            <person name="Matsunaga S."/>
            <person name="Uchida H."/>
            <person name="Murakami A."/>
        </authorList>
    </citation>
    <scope>NUCLEOTIDE SEQUENCE [LARGE SCALE GENOMIC DNA]</scope>
    <source>
        <strain evidence="7">WK-1</strain>
    </source>
</reference>
<dbReference type="PANTHER" id="PTHR36116:SF1">
    <property type="entry name" value="UPF0060 MEMBRANE PROTEIN YNFA"/>
    <property type="match status" value="1"/>
</dbReference>
<sequence>MQRKTLNLYMIKSLIYFVWTGLFELGGCYLIWLWIRQGQSFWLGILGGITLALYGVISTFQPANFGRVYAAYGGVFIAMAMLWGWQVDKVKPDNYDLIGTFLALLSVLIIMFTPRN</sequence>
<keyword evidence="3 5" id="KW-1133">Transmembrane helix</keyword>
<dbReference type="Pfam" id="PF02694">
    <property type="entry name" value="UPF0060"/>
    <property type="match status" value="1"/>
</dbReference>
<comment type="subcellular location">
    <subcellularLocation>
        <location evidence="5">Cell membrane</location>
        <topology evidence="5">Multi-pass membrane protein</topology>
    </subcellularLocation>
</comment>
<evidence type="ECO:0000256" key="2">
    <source>
        <dbReference type="ARBA" id="ARBA00022692"/>
    </source>
</evidence>
<dbReference type="InterPro" id="IPR037185">
    <property type="entry name" value="EmrE-like"/>
</dbReference>
<keyword evidence="1 5" id="KW-1003">Cell membrane</keyword>
<dbReference type="InterPro" id="IPR003844">
    <property type="entry name" value="UPF0060"/>
</dbReference>
<evidence type="ECO:0000313" key="6">
    <source>
        <dbReference type="EMBL" id="GBE95479.1"/>
    </source>
</evidence>
<feature type="transmembrane region" description="Helical" evidence="5">
    <location>
        <begin position="69"/>
        <end position="85"/>
    </location>
</feature>
<gene>
    <name evidence="6" type="ORF">NCWK1_5267</name>
</gene>
<dbReference type="HAMAP" id="MF_00010">
    <property type="entry name" value="UPF0060"/>
    <property type="match status" value="1"/>
</dbReference>
<dbReference type="NCBIfam" id="NF002586">
    <property type="entry name" value="PRK02237.1"/>
    <property type="match status" value="1"/>
</dbReference>
<evidence type="ECO:0000256" key="4">
    <source>
        <dbReference type="ARBA" id="ARBA00023136"/>
    </source>
</evidence>
<evidence type="ECO:0000256" key="3">
    <source>
        <dbReference type="ARBA" id="ARBA00022989"/>
    </source>
</evidence>
<dbReference type="Proteomes" id="UP000236527">
    <property type="component" value="Unassembled WGS sequence"/>
</dbReference>
<protein>
    <submittedName>
        <fullName evidence="6">Membrane protein</fullName>
    </submittedName>
</protein>
<evidence type="ECO:0000256" key="1">
    <source>
        <dbReference type="ARBA" id="ARBA00022475"/>
    </source>
</evidence>
<keyword evidence="2 5" id="KW-0812">Transmembrane</keyword>
<feature type="transmembrane region" description="Helical" evidence="5">
    <location>
        <begin position="41"/>
        <end position="57"/>
    </location>
</feature>
<evidence type="ECO:0000313" key="7">
    <source>
        <dbReference type="Proteomes" id="UP000236527"/>
    </source>
</evidence>